<dbReference type="PRINTS" id="PR00081">
    <property type="entry name" value="GDHRDH"/>
</dbReference>
<dbReference type="InterPro" id="IPR057326">
    <property type="entry name" value="KR_dom"/>
</dbReference>
<keyword evidence="2 4" id="KW-0560">Oxidoreductase</keyword>
<evidence type="ECO:0000313" key="4">
    <source>
        <dbReference type="EMBL" id="MFD0985742.1"/>
    </source>
</evidence>
<evidence type="ECO:0000259" key="3">
    <source>
        <dbReference type="SMART" id="SM00822"/>
    </source>
</evidence>
<dbReference type="Proteomes" id="UP001597102">
    <property type="component" value="Unassembled WGS sequence"/>
</dbReference>
<dbReference type="GO" id="GO:0016491">
    <property type="term" value="F:oxidoreductase activity"/>
    <property type="evidence" value="ECO:0007669"/>
    <property type="project" value="UniProtKB-KW"/>
</dbReference>
<comment type="similarity">
    <text evidence="1">Belongs to the short-chain dehydrogenases/reductases (SDR) family.</text>
</comment>
<dbReference type="Pfam" id="PF13561">
    <property type="entry name" value="adh_short_C2"/>
    <property type="match status" value="1"/>
</dbReference>
<keyword evidence="5" id="KW-1185">Reference proteome</keyword>
<proteinExistence type="inferred from homology"/>
<evidence type="ECO:0000256" key="1">
    <source>
        <dbReference type="ARBA" id="ARBA00006484"/>
    </source>
</evidence>
<evidence type="ECO:0000313" key="5">
    <source>
        <dbReference type="Proteomes" id="UP001597102"/>
    </source>
</evidence>
<dbReference type="InterPro" id="IPR020904">
    <property type="entry name" value="Sc_DH/Rdtase_CS"/>
</dbReference>
<dbReference type="PANTHER" id="PTHR42760">
    <property type="entry name" value="SHORT-CHAIN DEHYDROGENASES/REDUCTASES FAMILY MEMBER"/>
    <property type="match status" value="1"/>
</dbReference>
<dbReference type="InterPro" id="IPR002347">
    <property type="entry name" value="SDR_fam"/>
</dbReference>
<protein>
    <submittedName>
        <fullName evidence="4">SDR family NAD(P)-dependent oxidoreductase</fullName>
        <ecNumber evidence="4">1.1.1.-</ecNumber>
    </submittedName>
</protein>
<name>A0ABW3J872_9HYPH</name>
<reference evidence="5" key="1">
    <citation type="journal article" date="2019" name="Int. J. Syst. Evol. Microbiol.">
        <title>The Global Catalogue of Microorganisms (GCM) 10K type strain sequencing project: providing services to taxonomists for standard genome sequencing and annotation.</title>
        <authorList>
            <consortium name="The Broad Institute Genomics Platform"/>
            <consortium name="The Broad Institute Genome Sequencing Center for Infectious Disease"/>
            <person name="Wu L."/>
            <person name="Ma J."/>
        </authorList>
    </citation>
    <scope>NUCLEOTIDE SEQUENCE [LARGE SCALE GENOMIC DNA]</scope>
    <source>
        <strain evidence="5">CCUG 61697</strain>
    </source>
</reference>
<evidence type="ECO:0000256" key="2">
    <source>
        <dbReference type="ARBA" id="ARBA00023002"/>
    </source>
</evidence>
<feature type="domain" description="Ketoreductase" evidence="3">
    <location>
        <begin position="9"/>
        <end position="177"/>
    </location>
</feature>
<dbReference type="EMBL" id="JBHTJO010000001">
    <property type="protein sequence ID" value="MFD0985742.1"/>
    <property type="molecule type" value="Genomic_DNA"/>
</dbReference>
<organism evidence="4 5">
    <name type="scientific">Methyloligella solikamskensis</name>
    <dbReference type="NCBI Taxonomy" id="1177756"/>
    <lineage>
        <taxon>Bacteria</taxon>
        <taxon>Pseudomonadati</taxon>
        <taxon>Pseudomonadota</taxon>
        <taxon>Alphaproteobacteria</taxon>
        <taxon>Hyphomicrobiales</taxon>
        <taxon>Hyphomicrobiaceae</taxon>
        <taxon>Methyloligella</taxon>
    </lineage>
</organism>
<dbReference type="SUPFAM" id="SSF51735">
    <property type="entry name" value="NAD(P)-binding Rossmann-fold domains"/>
    <property type="match status" value="1"/>
</dbReference>
<dbReference type="Gene3D" id="3.40.50.720">
    <property type="entry name" value="NAD(P)-binding Rossmann-like Domain"/>
    <property type="match status" value="1"/>
</dbReference>
<dbReference type="EC" id="1.1.1.-" evidence="4"/>
<dbReference type="CDD" id="cd05233">
    <property type="entry name" value="SDR_c"/>
    <property type="match status" value="1"/>
</dbReference>
<dbReference type="PROSITE" id="PS00061">
    <property type="entry name" value="ADH_SHORT"/>
    <property type="match status" value="1"/>
</dbReference>
<dbReference type="PRINTS" id="PR00080">
    <property type="entry name" value="SDRFAMILY"/>
</dbReference>
<dbReference type="RefSeq" id="WP_379084596.1">
    <property type="nucleotide sequence ID" value="NZ_JBHTJO010000001.1"/>
</dbReference>
<comment type="caution">
    <text evidence="4">The sequence shown here is derived from an EMBL/GenBank/DDBJ whole genome shotgun (WGS) entry which is preliminary data.</text>
</comment>
<accession>A0ABW3J872</accession>
<sequence length="236" mass="24013">MTTTTLEGRTALVTGAASGIGKAIAEALADAGAQVVGLDLKAGDSVVPILACDVSSETEVASAIGQAAETLGRFDILVNCAGVGKPSRLEDLETDDLDRLLSVNLRGPILVTKTALNHLPRGARIINVSSELAFLGRAGASVYSATKGALVSLTRSWARELAPDILVNAVAPGPIDTPLLEFETMSADAKALETANPLGRIGTPEEVAAVVVFLAGEGASYMTGQCVGVDGGATMR</sequence>
<gene>
    <name evidence="4" type="ORF">ACFQ2F_01360</name>
</gene>
<dbReference type="SMART" id="SM00822">
    <property type="entry name" value="PKS_KR"/>
    <property type="match status" value="1"/>
</dbReference>
<dbReference type="InterPro" id="IPR036291">
    <property type="entry name" value="NAD(P)-bd_dom_sf"/>
</dbReference>
<dbReference type="PANTHER" id="PTHR42760:SF133">
    <property type="entry name" value="3-OXOACYL-[ACYL-CARRIER-PROTEIN] REDUCTASE"/>
    <property type="match status" value="1"/>
</dbReference>